<dbReference type="GO" id="GO:0016020">
    <property type="term" value="C:membrane"/>
    <property type="evidence" value="ECO:0007669"/>
    <property type="project" value="TreeGrafter"/>
</dbReference>
<reference evidence="4" key="1">
    <citation type="submission" date="2025-08" db="UniProtKB">
        <authorList>
            <consortium name="RefSeq"/>
        </authorList>
    </citation>
    <scope>IDENTIFICATION</scope>
</reference>
<organism evidence="3 4">
    <name type="scientific">Cottoperca gobio</name>
    <name type="common">Frogmouth</name>
    <name type="synonym">Aphritis gobio</name>
    <dbReference type="NCBI Taxonomy" id="56716"/>
    <lineage>
        <taxon>Eukaryota</taxon>
        <taxon>Metazoa</taxon>
        <taxon>Chordata</taxon>
        <taxon>Craniata</taxon>
        <taxon>Vertebrata</taxon>
        <taxon>Euteleostomi</taxon>
        <taxon>Actinopterygii</taxon>
        <taxon>Neopterygii</taxon>
        <taxon>Teleostei</taxon>
        <taxon>Neoteleostei</taxon>
        <taxon>Acanthomorphata</taxon>
        <taxon>Eupercaria</taxon>
        <taxon>Perciformes</taxon>
        <taxon>Notothenioidei</taxon>
        <taxon>Bovichtidae</taxon>
        <taxon>Cottoperca</taxon>
    </lineage>
</organism>
<feature type="compositionally biased region" description="Basic residues" evidence="2">
    <location>
        <begin position="1"/>
        <end position="17"/>
    </location>
</feature>
<dbReference type="PANTHER" id="PTHR28654:SF1">
    <property type="entry name" value="AXIN INTERACTOR, DORSALIZATION-ASSOCIATED PROTEIN"/>
    <property type="match status" value="1"/>
</dbReference>
<protein>
    <submittedName>
        <fullName evidence="4">Probable assembly chaperone of rpl4 isoform X1</fullName>
    </submittedName>
</protein>
<dbReference type="SUPFAM" id="SSF48452">
    <property type="entry name" value="TPR-like"/>
    <property type="match status" value="1"/>
</dbReference>
<dbReference type="PROSITE" id="PS50005">
    <property type="entry name" value="TPR"/>
    <property type="match status" value="1"/>
</dbReference>
<dbReference type="SMART" id="SM00028">
    <property type="entry name" value="TPR"/>
    <property type="match status" value="2"/>
</dbReference>
<evidence type="ECO:0000313" key="4">
    <source>
        <dbReference type="RefSeq" id="XP_029308288.1"/>
    </source>
</evidence>
<dbReference type="InterPro" id="IPR019734">
    <property type="entry name" value="TPR_rpt"/>
</dbReference>
<dbReference type="InParanoid" id="A0A6J2RBS7"/>
<dbReference type="GO" id="GO:0048264">
    <property type="term" value="P:determination of ventral identity"/>
    <property type="evidence" value="ECO:0007669"/>
    <property type="project" value="TreeGrafter"/>
</dbReference>
<dbReference type="RefSeq" id="XP_029308288.1">
    <property type="nucleotide sequence ID" value="XM_029452428.1"/>
</dbReference>
<feature type="region of interest" description="Disordered" evidence="2">
    <location>
        <begin position="1"/>
        <end position="34"/>
    </location>
</feature>
<dbReference type="AlphaFoldDB" id="A0A6J2RBS7"/>
<dbReference type="Proteomes" id="UP000504630">
    <property type="component" value="Chromosome 16"/>
</dbReference>
<dbReference type="PANTHER" id="PTHR28654">
    <property type="entry name" value="AXIN INTERACTOR, DORSALIZATION-ASSOCIATED PROTEIN"/>
    <property type="match status" value="1"/>
</dbReference>
<dbReference type="CDD" id="cd24142">
    <property type="entry name" value="ACL4-like"/>
    <property type="match status" value="1"/>
</dbReference>
<keyword evidence="1" id="KW-0802">TPR repeat</keyword>
<name>A0A6J2RBS7_COTGO</name>
<evidence type="ECO:0000256" key="2">
    <source>
        <dbReference type="SAM" id="MobiDB-lite"/>
    </source>
</evidence>
<dbReference type="InterPro" id="IPR011990">
    <property type="entry name" value="TPR-like_helical_dom_sf"/>
</dbReference>
<feature type="region of interest" description="Disordered" evidence="2">
    <location>
        <begin position="381"/>
        <end position="424"/>
    </location>
</feature>
<evidence type="ECO:0000256" key="1">
    <source>
        <dbReference type="PROSITE-ProRule" id="PRU00339"/>
    </source>
</evidence>
<dbReference type="Pfam" id="PF13181">
    <property type="entry name" value="TPR_8"/>
    <property type="match status" value="1"/>
</dbReference>
<accession>A0A6J2RBS7</accession>
<dbReference type="GeneID" id="115021778"/>
<feature type="compositionally biased region" description="Acidic residues" evidence="2">
    <location>
        <begin position="386"/>
        <end position="418"/>
    </location>
</feature>
<dbReference type="FunCoup" id="A0A6J2RBS7">
    <property type="interactions" value="41"/>
</dbReference>
<dbReference type="OrthoDB" id="1914839at2759"/>
<feature type="repeat" description="TPR" evidence="1">
    <location>
        <begin position="87"/>
        <end position="120"/>
    </location>
</feature>
<gene>
    <name evidence="4" type="primary">LOC115021778</name>
</gene>
<dbReference type="GO" id="GO:0035091">
    <property type="term" value="F:phosphatidylinositol binding"/>
    <property type="evidence" value="ECO:0007669"/>
    <property type="project" value="TreeGrafter"/>
</dbReference>
<proteinExistence type="predicted"/>
<dbReference type="Gene3D" id="1.25.40.10">
    <property type="entry name" value="Tetratricopeptide repeat domain"/>
    <property type="match status" value="2"/>
</dbReference>
<keyword evidence="3" id="KW-1185">Reference proteome</keyword>
<sequence>MGGQTKGKKKSKPKRKDNRPNTDAGFVGLSPQERMKLRVHEKAKKKTAEKYSVQQLLEKTEECMDSFDFEMARLFCQRALDVESTNLQALDMQGHICSELGDTQKAKEAFLRAVELSPDEGHNKYMYLGQINTGQESVDFYTKGIQVLLSVLEKQAQTTQAPAAAAAPPDEDTELPTAKDVCVAYCSMAEIYLTDLCMEEGAADKCKEFIERALQYHHDNPEALQLMASYLFSTERNQEGKEYLLKSVGLWLPSQKQSAASSSTEEDMQNEIPPYESRVTTAKLLVESEEYEMAVDVLEDLLEEDDEVVQVWYLSGWVCYLQLEKAKEQQESEKREVTEEETEEWKALKEAARSYLTNAKKLYSKLQCDDQPMLEHVEQLLGDLGGELEGEEGDPVVDDDYEPCSDEEEEEEEEEDNAEAPMEH</sequence>
<dbReference type="KEGG" id="cgob:115021778"/>
<evidence type="ECO:0000313" key="3">
    <source>
        <dbReference type="Proteomes" id="UP000504630"/>
    </source>
</evidence>